<accession>A0A2U1LEK1</accession>
<gene>
    <name evidence="2" type="ORF">CTI12_AA501340</name>
</gene>
<protein>
    <submittedName>
        <fullName evidence="2">Zinc finger, RING/FYVE/PHD-type</fullName>
    </submittedName>
</protein>
<feature type="region of interest" description="Disordered" evidence="1">
    <location>
        <begin position="138"/>
        <end position="168"/>
    </location>
</feature>
<evidence type="ECO:0000313" key="2">
    <source>
        <dbReference type="EMBL" id="PWA47425.1"/>
    </source>
</evidence>
<feature type="compositionally biased region" description="Polar residues" evidence="1">
    <location>
        <begin position="138"/>
        <end position="151"/>
    </location>
</feature>
<evidence type="ECO:0000313" key="3">
    <source>
        <dbReference type="Proteomes" id="UP000245207"/>
    </source>
</evidence>
<keyword evidence="3" id="KW-1185">Reference proteome</keyword>
<evidence type="ECO:0000256" key="1">
    <source>
        <dbReference type="SAM" id="MobiDB-lite"/>
    </source>
</evidence>
<organism evidence="2 3">
    <name type="scientific">Artemisia annua</name>
    <name type="common">Sweet wormwood</name>
    <dbReference type="NCBI Taxonomy" id="35608"/>
    <lineage>
        <taxon>Eukaryota</taxon>
        <taxon>Viridiplantae</taxon>
        <taxon>Streptophyta</taxon>
        <taxon>Embryophyta</taxon>
        <taxon>Tracheophyta</taxon>
        <taxon>Spermatophyta</taxon>
        <taxon>Magnoliopsida</taxon>
        <taxon>eudicotyledons</taxon>
        <taxon>Gunneridae</taxon>
        <taxon>Pentapetalae</taxon>
        <taxon>asterids</taxon>
        <taxon>campanulids</taxon>
        <taxon>Asterales</taxon>
        <taxon>Asteraceae</taxon>
        <taxon>Asteroideae</taxon>
        <taxon>Anthemideae</taxon>
        <taxon>Artemisiinae</taxon>
        <taxon>Artemisia</taxon>
    </lineage>
</organism>
<name>A0A2U1LEK1_ARTAN</name>
<proteinExistence type="predicted"/>
<dbReference type="EMBL" id="PKPP01009812">
    <property type="protein sequence ID" value="PWA47425.1"/>
    <property type="molecule type" value="Genomic_DNA"/>
</dbReference>
<comment type="caution">
    <text evidence="2">The sequence shown here is derived from an EMBL/GenBank/DDBJ whole genome shotgun (WGS) entry which is preliminary data.</text>
</comment>
<dbReference type="AlphaFoldDB" id="A0A2U1LEK1"/>
<reference evidence="2 3" key="1">
    <citation type="journal article" date="2018" name="Mol. Plant">
        <title>The genome of Artemisia annua provides insight into the evolution of Asteraceae family and artemisinin biosynthesis.</title>
        <authorList>
            <person name="Shen Q."/>
            <person name="Zhang L."/>
            <person name="Liao Z."/>
            <person name="Wang S."/>
            <person name="Yan T."/>
            <person name="Shi P."/>
            <person name="Liu M."/>
            <person name="Fu X."/>
            <person name="Pan Q."/>
            <person name="Wang Y."/>
            <person name="Lv Z."/>
            <person name="Lu X."/>
            <person name="Zhang F."/>
            <person name="Jiang W."/>
            <person name="Ma Y."/>
            <person name="Chen M."/>
            <person name="Hao X."/>
            <person name="Li L."/>
            <person name="Tang Y."/>
            <person name="Lv G."/>
            <person name="Zhou Y."/>
            <person name="Sun X."/>
            <person name="Brodelius P.E."/>
            <person name="Rose J.K.C."/>
            <person name="Tang K."/>
        </authorList>
    </citation>
    <scope>NUCLEOTIDE SEQUENCE [LARGE SCALE GENOMIC DNA]</scope>
    <source>
        <strain evidence="3">cv. Huhao1</strain>
        <tissue evidence="2">Leaf</tissue>
    </source>
</reference>
<dbReference type="Proteomes" id="UP000245207">
    <property type="component" value="Unassembled WGS sequence"/>
</dbReference>
<sequence>MDFFTYHPSRLSNSQISFGNLALKVKDFFSSAASTILGNLFSAIFTFFFATVWFFYMGFWLFQLGFFCFLLEESNARMEATLSQLLTLFQNKFGEACPSTRPSTSDLVVPVTSSTRVAPVQIQRPTEILTYVQRSDATSTVGTSGSDTQSIVRDDKAAPLASDPSTDH</sequence>